<protein>
    <submittedName>
        <fullName evidence="1">Uncharacterized protein</fullName>
    </submittedName>
</protein>
<keyword evidence="2" id="KW-1185">Reference proteome</keyword>
<dbReference type="Proteomes" id="UP000265631">
    <property type="component" value="Unassembled WGS sequence"/>
</dbReference>
<comment type="caution">
    <text evidence="1">The sequence shown here is derived from an EMBL/GenBank/DDBJ whole genome shotgun (WGS) entry which is preliminary data.</text>
</comment>
<proteinExistence type="predicted"/>
<evidence type="ECO:0000313" key="1">
    <source>
        <dbReference type="EMBL" id="RFN41942.1"/>
    </source>
</evidence>
<name>A0A395M6A1_9HYPO</name>
<sequence>MSSAIGSVTSNGKSLYQVFLQKGTDPSEVVDLIKSAIGHDYISPWSDEDDGTISAEFKAMSSQIETLKEHKGIVRMSKVEFPVQDVTTPQGRRRFSETHYSLLPINRENKDQCNATGAILKTILEDELRESMTMNGRFGKWTAEMTDEQVAEVENLDGIRAVRRAYMGKRGPVRRRQGS</sequence>
<dbReference type="AlphaFoldDB" id="A0A395M6A1"/>
<reference evidence="1 2" key="1">
    <citation type="journal article" date="2018" name="PLoS Pathog.">
        <title>Evolution of structural diversity of trichothecenes, a family of toxins produced by plant pathogenic and entomopathogenic fungi.</title>
        <authorList>
            <person name="Proctor R.H."/>
            <person name="McCormick S.P."/>
            <person name="Kim H.S."/>
            <person name="Cardoza R.E."/>
            <person name="Stanley A.M."/>
            <person name="Lindo L."/>
            <person name="Kelly A."/>
            <person name="Brown D.W."/>
            <person name="Lee T."/>
            <person name="Vaughan M.M."/>
            <person name="Alexander N.J."/>
            <person name="Busman M."/>
            <person name="Gutierrez S."/>
        </authorList>
    </citation>
    <scope>NUCLEOTIDE SEQUENCE [LARGE SCALE GENOMIC DNA]</scope>
    <source>
        <strain evidence="1 2">NRRL 13405</strain>
    </source>
</reference>
<dbReference type="EMBL" id="PXXK01000786">
    <property type="protein sequence ID" value="RFN41942.1"/>
    <property type="molecule type" value="Genomic_DNA"/>
</dbReference>
<gene>
    <name evidence="1" type="ORF">FIE12Z_12904</name>
</gene>
<accession>A0A395M6A1</accession>
<organism evidence="1 2">
    <name type="scientific">Fusarium flagelliforme</name>
    <dbReference type="NCBI Taxonomy" id="2675880"/>
    <lineage>
        <taxon>Eukaryota</taxon>
        <taxon>Fungi</taxon>
        <taxon>Dikarya</taxon>
        <taxon>Ascomycota</taxon>
        <taxon>Pezizomycotina</taxon>
        <taxon>Sordariomycetes</taxon>
        <taxon>Hypocreomycetidae</taxon>
        <taxon>Hypocreales</taxon>
        <taxon>Nectriaceae</taxon>
        <taxon>Fusarium</taxon>
        <taxon>Fusarium incarnatum-equiseti species complex</taxon>
    </lineage>
</organism>
<evidence type="ECO:0000313" key="2">
    <source>
        <dbReference type="Proteomes" id="UP000265631"/>
    </source>
</evidence>
<dbReference type="STRING" id="2594813.A0A395M6A1"/>